<protein>
    <recommendedName>
        <fullName evidence="8">C2H2-type domain-containing protein</fullName>
    </recommendedName>
</protein>
<feature type="region of interest" description="Disordered" evidence="6">
    <location>
        <begin position="105"/>
        <end position="125"/>
    </location>
</feature>
<dbReference type="GO" id="GO:0008270">
    <property type="term" value="F:zinc ion binding"/>
    <property type="evidence" value="ECO:0007669"/>
    <property type="project" value="UniProtKB-KW"/>
</dbReference>
<dbReference type="SUPFAM" id="SSF57667">
    <property type="entry name" value="beta-beta-alpha zinc fingers"/>
    <property type="match status" value="2"/>
</dbReference>
<dbReference type="Pfam" id="PF00096">
    <property type="entry name" value="zf-C2H2"/>
    <property type="match status" value="4"/>
</dbReference>
<feature type="chain" id="PRO_5029596319" description="C2H2-type domain-containing protein" evidence="7">
    <location>
        <begin position="17"/>
        <end position="504"/>
    </location>
</feature>
<keyword evidence="3 5" id="KW-0863">Zinc-finger</keyword>
<feature type="domain" description="C2H2-type" evidence="8">
    <location>
        <begin position="144"/>
        <end position="171"/>
    </location>
</feature>
<dbReference type="KEGG" id="vde:111244933"/>
<dbReference type="EnsemblMetazoa" id="XM_022792532">
    <property type="protein sequence ID" value="XP_022648267"/>
    <property type="gene ID" value="LOC111244933"/>
</dbReference>
<evidence type="ECO:0000313" key="10">
    <source>
        <dbReference type="Proteomes" id="UP000594260"/>
    </source>
</evidence>
<evidence type="ECO:0000256" key="7">
    <source>
        <dbReference type="SAM" id="SignalP"/>
    </source>
</evidence>
<sequence>MMMMITMVAVMPLALANSHFGCSHFQYLASADDGGGSATTAAAAATAGMETMTGASAAAAAAALSPLLSVVAPAGPASANASSFSAVAPSVATIATISVTAVDGSIGGDRQGGPGQGGTKPEPRVLGGREIVDQRGKTRLVGPFYCSVCHKQFPHKSLTEIHLQCHMEKRLPCPFCDKMFKNKYVLKYHVEGAHNQTLGDPSPQLRRRLEKRSLNAVSCFCGLTFETMNSYNEHMRTHQHHPSHNGSNSHNHRASIQQQSHHQAVTCHPCPMCKESFANLYQLVKHMEVHNNNRPALSPEPAVPAKKIRLLGGATLQITPIATSTPQTTATTLTSMLTPTVPPLSLVLPKSPVQKAAGKTSPKVVIAKAVAKPSSLLPTATKQFECEMCGETFTQLPLYRGHLQNAHQLYLICLECHQVAGDVAEMTRHMEIVHPHLTAHPCPVCGRCFTDEEGARNHLEAHKNGLADFSGCFQCAYCEALYDSERECALHEATHPPNARTFLS</sequence>
<keyword evidence="1" id="KW-0479">Metal-binding</keyword>
<dbReference type="Gene3D" id="3.30.160.60">
    <property type="entry name" value="Classic Zinc Finger"/>
    <property type="match status" value="2"/>
</dbReference>
<evidence type="ECO:0000313" key="9">
    <source>
        <dbReference type="EnsemblMetazoa" id="XP_022648267"/>
    </source>
</evidence>
<reference evidence="9" key="1">
    <citation type="submission" date="2021-01" db="UniProtKB">
        <authorList>
            <consortium name="EnsemblMetazoa"/>
        </authorList>
    </citation>
    <scope>IDENTIFICATION</scope>
</reference>
<feature type="region of interest" description="Disordered" evidence="6">
    <location>
        <begin position="236"/>
        <end position="258"/>
    </location>
</feature>
<feature type="domain" description="C2H2-type" evidence="8">
    <location>
        <begin position="384"/>
        <end position="407"/>
    </location>
</feature>
<name>A0A7M7J9K5_VARDE</name>
<proteinExistence type="predicted"/>
<evidence type="ECO:0000256" key="2">
    <source>
        <dbReference type="ARBA" id="ARBA00022737"/>
    </source>
</evidence>
<dbReference type="SMART" id="SM00355">
    <property type="entry name" value="ZnF_C2H2"/>
    <property type="match status" value="8"/>
</dbReference>
<dbReference type="OMA" id="IFCRERF"/>
<evidence type="ECO:0000256" key="1">
    <source>
        <dbReference type="ARBA" id="ARBA00022723"/>
    </source>
</evidence>
<keyword evidence="4" id="KW-0862">Zinc</keyword>
<dbReference type="PROSITE" id="PS50157">
    <property type="entry name" value="ZINC_FINGER_C2H2_2"/>
    <property type="match status" value="4"/>
</dbReference>
<dbReference type="GeneID" id="111244933"/>
<dbReference type="InterPro" id="IPR013087">
    <property type="entry name" value="Znf_C2H2_type"/>
</dbReference>
<feature type="compositionally biased region" description="Gly residues" evidence="6">
    <location>
        <begin position="105"/>
        <end position="118"/>
    </location>
</feature>
<keyword evidence="2" id="KW-0677">Repeat</keyword>
<accession>A0A7M7J9K5</accession>
<evidence type="ECO:0000256" key="4">
    <source>
        <dbReference type="ARBA" id="ARBA00022833"/>
    </source>
</evidence>
<feature type="domain" description="C2H2-type" evidence="8">
    <location>
        <begin position="268"/>
        <end position="295"/>
    </location>
</feature>
<dbReference type="PANTHER" id="PTHR24379">
    <property type="entry name" value="KRAB AND ZINC FINGER DOMAIN-CONTAINING"/>
    <property type="match status" value="1"/>
</dbReference>
<dbReference type="OrthoDB" id="8922241at2759"/>
<organism evidence="9 10">
    <name type="scientific">Varroa destructor</name>
    <name type="common">Honeybee mite</name>
    <dbReference type="NCBI Taxonomy" id="109461"/>
    <lineage>
        <taxon>Eukaryota</taxon>
        <taxon>Metazoa</taxon>
        <taxon>Ecdysozoa</taxon>
        <taxon>Arthropoda</taxon>
        <taxon>Chelicerata</taxon>
        <taxon>Arachnida</taxon>
        <taxon>Acari</taxon>
        <taxon>Parasitiformes</taxon>
        <taxon>Mesostigmata</taxon>
        <taxon>Gamasina</taxon>
        <taxon>Dermanyssoidea</taxon>
        <taxon>Varroidae</taxon>
        <taxon>Varroa</taxon>
    </lineage>
</organism>
<dbReference type="AlphaFoldDB" id="A0A7M7J9K5"/>
<dbReference type="RefSeq" id="XP_022648267.1">
    <property type="nucleotide sequence ID" value="XM_022792532.1"/>
</dbReference>
<keyword evidence="10" id="KW-1185">Reference proteome</keyword>
<evidence type="ECO:0000256" key="5">
    <source>
        <dbReference type="PROSITE-ProRule" id="PRU00042"/>
    </source>
</evidence>
<feature type="domain" description="C2H2-type" evidence="8">
    <location>
        <begin position="440"/>
        <end position="462"/>
    </location>
</feature>
<dbReference type="Proteomes" id="UP000594260">
    <property type="component" value="Unplaced"/>
</dbReference>
<feature type="signal peptide" evidence="7">
    <location>
        <begin position="1"/>
        <end position="16"/>
    </location>
</feature>
<evidence type="ECO:0000256" key="3">
    <source>
        <dbReference type="ARBA" id="ARBA00022771"/>
    </source>
</evidence>
<evidence type="ECO:0000259" key="8">
    <source>
        <dbReference type="PROSITE" id="PS50157"/>
    </source>
</evidence>
<dbReference type="InterPro" id="IPR036236">
    <property type="entry name" value="Znf_C2H2_sf"/>
</dbReference>
<dbReference type="PANTHER" id="PTHR24379:SF121">
    <property type="entry name" value="C2H2-TYPE DOMAIN-CONTAINING PROTEIN"/>
    <property type="match status" value="1"/>
</dbReference>
<evidence type="ECO:0000256" key="6">
    <source>
        <dbReference type="SAM" id="MobiDB-lite"/>
    </source>
</evidence>
<keyword evidence="7" id="KW-0732">Signal</keyword>
<dbReference type="PROSITE" id="PS00028">
    <property type="entry name" value="ZINC_FINGER_C2H2_1"/>
    <property type="match status" value="6"/>
</dbReference>
<dbReference type="InParanoid" id="A0A7M7J9K5"/>